<keyword evidence="4" id="KW-1003">Cell membrane</keyword>
<evidence type="ECO:0000256" key="2">
    <source>
        <dbReference type="ARBA" id="ARBA00007935"/>
    </source>
</evidence>
<feature type="transmembrane region" description="Helical" evidence="8">
    <location>
        <begin position="257"/>
        <end position="279"/>
    </location>
</feature>
<proteinExistence type="inferred from homology"/>
<accession>A0A931AUI3</accession>
<feature type="transmembrane region" description="Helical" evidence="8">
    <location>
        <begin position="176"/>
        <end position="197"/>
    </location>
</feature>
<feature type="transmembrane region" description="Helical" evidence="8">
    <location>
        <begin position="67"/>
        <end position="85"/>
    </location>
</feature>
<dbReference type="Proteomes" id="UP000621436">
    <property type="component" value="Unassembled WGS sequence"/>
</dbReference>
<dbReference type="EMBL" id="JADPIE010000011">
    <property type="protein sequence ID" value="MBF8438186.1"/>
    <property type="molecule type" value="Genomic_DNA"/>
</dbReference>
<comment type="similarity">
    <text evidence="2">Belongs to the binding-protein-dependent transport system permease family. FecCD subfamily.</text>
</comment>
<dbReference type="CDD" id="cd06550">
    <property type="entry name" value="TM_ABC_iron-siderophores_like"/>
    <property type="match status" value="1"/>
</dbReference>
<keyword evidence="6 8" id="KW-1133">Transmembrane helix</keyword>
<feature type="transmembrane region" description="Helical" evidence="8">
    <location>
        <begin position="35"/>
        <end position="55"/>
    </location>
</feature>
<keyword evidence="5 8" id="KW-0812">Transmembrane</keyword>
<name>A0A931AUI3_9FIRM</name>
<dbReference type="InterPro" id="IPR037294">
    <property type="entry name" value="ABC_BtuC-like"/>
</dbReference>
<evidence type="ECO:0000256" key="3">
    <source>
        <dbReference type="ARBA" id="ARBA00022448"/>
    </source>
</evidence>
<keyword evidence="3" id="KW-0813">Transport</keyword>
<dbReference type="PANTHER" id="PTHR30472:SF25">
    <property type="entry name" value="ABC TRANSPORTER PERMEASE PROTEIN MJ0876-RELATED"/>
    <property type="match status" value="1"/>
</dbReference>
<dbReference type="GO" id="GO:0005886">
    <property type="term" value="C:plasma membrane"/>
    <property type="evidence" value="ECO:0007669"/>
    <property type="project" value="UniProtKB-SubCell"/>
</dbReference>
<evidence type="ECO:0000256" key="7">
    <source>
        <dbReference type="ARBA" id="ARBA00023136"/>
    </source>
</evidence>
<comment type="subcellular location">
    <subcellularLocation>
        <location evidence="1">Cell membrane</location>
        <topology evidence="1">Multi-pass membrane protein</topology>
    </subcellularLocation>
</comment>
<evidence type="ECO:0000313" key="9">
    <source>
        <dbReference type="EMBL" id="MBF8438186.1"/>
    </source>
</evidence>
<reference evidence="9" key="1">
    <citation type="submission" date="2020-11" db="EMBL/GenBank/DDBJ databases">
        <title>Halonatronomonas betainensis gen. nov., sp. nov. a novel haloalkaliphilic representative of the family Halanaerobiacae capable of betaine degradation.</title>
        <authorList>
            <person name="Boltyanskaya Y."/>
            <person name="Kevbrin V."/>
            <person name="Detkova E."/>
            <person name="Grouzdev D.S."/>
            <person name="Koziaeva V."/>
            <person name="Zhilina T."/>
        </authorList>
    </citation>
    <scope>NUCLEOTIDE SEQUENCE</scope>
    <source>
        <strain evidence="9">Z-7014</strain>
    </source>
</reference>
<feature type="transmembrane region" description="Helical" evidence="8">
    <location>
        <begin position="285"/>
        <end position="303"/>
    </location>
</feature>
<feature type="transmembrane region" description="Helical" evidence="8">
    <location>
        <begin position="91"/>
        <end position="115"/>
    </location>
</feature>
<feature type="transmembrane region" description="Helical" evidence="8">
    <location>
        <begin position="217"/>
        <end position="245"/>
    </location>
</feature>
<protein>
    <submittedName>
        <fullName evidence="9">Iron chelate uptake ABC transporter family permease subunit</fullName>
    </submittedName>
</protein>
<evidence type="ECO:0000256" key="1">
    <source>
        <dbReference type="ARBA" id="ARBA00004651"/>
    </source>
</evidence>
<dbReference type="GO" id="GO:0022857">
    <property type="term" value="F:transmembrane transporter activity"/>
    <property type="evidence" value="ECO:0007669"/>
    <property type="project" value="InterPro"/>
</dbReference>
<keyword evidence="7 8" id="KW-0472">Membrane</keyword>
<sequence>MIGSTPIPIRTTIDSLFSFDSELTRFSVIIRQIRLPRVILSFLVGSALAIAGAVFQGIIRNPMVDPYIVGISAGAGTAATIAIIFNMTWSLFYFNTIPLFAFIGAIITVVLVYNISKVGNKIPVMNFLLAGVAIGFILDAIRSFLMVTGTNDMQQVVFWLMGSLAGTSWRDIRIVLPYYFIGLIPILLYIKDLNIILLGEDNAQTLGVEVEKVKKTLITSATLITAAVVSVSGSIGFIGLVMPHMARMLIGPDHRKLIPFAAILGGIFLMVSDMLARSLMPPLEIPVGIITAIAGGPYFIYLLRKNKSGGW</sequence>
<evidence type="ECO:0000256" key="5">
    <source>
        <dbReference type="ARBA" id="ARBA00022692"/>
    </source>
</evidence>
<dbReference type="Gene3D" id="1.10.3470.10">
    <property type="entry name" value="ABC transporter involved in vitamin B12 uptake, BtuC"/>
    <property type="match status" value="1"/>
</dbReference>
<evidence type="ECO:0000256" key="4">
    <source>
        <dbReference type="ARBA" id="ARBA00022475"/>
    </source>
</evidence>
<dbReference type="AlphaFoldDB" id="A0A931AUI3"/>
<organism evidence="9 10">
    <name type="scientific">Halonatronomonas betaini</name>
    <dbReference type="NCBI Taxonomy" id="2778430"/>
    <lineage>
        <taxon>Bacteria</taxon>
        <taxon>Bacillati</taxon>
        <taxon>Bacillota</taxon>
        <taxon>Clostridia</taxon>
        <taxon>Halanaerobiales</taxon>
        <taxon>Halarsenatibacteraceae</taxon>
        <taxon>Halonatronomonas</taxon>
    </lineage>
</organism>
<dbReference type="Pfam" id="PF01032">
    <property type="entry name" value="FecCD"/>
    <property type="match status" value="1"/>
</dbReference>
<dbReference type="FunFam" id="1.10.3470.10:FF:000001">
    <property type="entry name" value="Vitamin B12 ABC transporter permease BtuC"/>
    <property type="match status" value="1"/>
</dbReference>
<dbReference type="PANTHER" id="PTHR30472">
    <property type="entry name" value="FERRIC ENTEROBACTIN TRANSPORT SYSTEM PERMEASE PROTEIN"/>
    <property type="match status" value="1"/>
</dbReference>
<keyword evidence="10" id="KW-1185">Reference proteome</keyword>
<evidence type="ECO:0000256" key="8">
    <source>
        <dbReference type="SAM" id="Phobius"/>
    </source>
</evidence>
<comment type="caution">
    <text evidence="9">The sequence shown here is derived from an EMBL/GenBank/DDBJ whole genome shotgun (WGS) entry which is preliminary data.</text>
</comment>
<gene>
    <name evidence="9" type="ORF">I0Q91_13985</name>
</gene>
<evidence type="ECO:0000313" key="10">
    <source>
        <dbReference type="Proteomes" id="UP000621436"/>
    </source>
</evidence>
<dbReference type="SUPFAM" id="SSF81345">
    <property type="entry name" value="ABC transporter involved in vitamin B12 uptake, BtuC"/>
    <property type="match status" value="1"/>
</dbReference>
<evidence type="ECO:0000256" key="6">
    <source>
        <dbReference type="ARBA" id="ARBA00022989"/>
    </source>
</evidence>
<feature type="transmembrane region" description="Helical" evidence="8">
    <location>
        <begin position="127"/>
        <end position="147"/>
    </location>
</feature>
<dbReference type="InterPro" id="IPR000522">
    <property type="entry name" value="ABC_transptr_permease_BtuC"/>
</dbReference>